<evidence type="ECO:0000256" key="9">
    <source>
        <dbReference type="RuleBase" id="RU003357"/>
    </source>
</evidence>
<feature type="domain" description="TonB-dependent receptor-like beta-barrel" evidence="11">
    <location>
        <begin position="417"/>
        <end position="841"/>
    </location>
</feature>
<evidence type="ECO:0000256" key="10">
    <source>
        <dbReference type="SAM" id="SignalP"/>
    </source>
</evidence>
<keyword evidence="6 8" id="KW-0472">Membrane</keyword>
<dbReference type="Pfam" id="PF07715">
    <property type="entry name" value="Plug"/>
    <property type="match status" value="1"/>
</dbReference>
<dbReference type="PANTHER" id="PTHR40980">
    <property type="entry name" value="PLUG DOMAIN-CONTAINING PROTEIN"/>
    <property type="match status" value="1"/>
</dbReference>
<keyword evidence="10" id="KW-0732">Signal</keyword>
<dbReference type="Gene3D" id="2.40.170.20">
    <property type="entry name" value="TonB-dependent receptor, beta-barrel domain"/>
    <property type="match status" value="1"/>
</dbReference>
<dbReference type="Proteomes" id="UP000030003">
    <property type="component" value="Unassembled WGS sequence"/>
</dbReference>
<evidence type="ECO:0000256" key="1">
    <source>
        <dbReference type="ARBA" id="ARBA00004571"/>
    </source>
</evidence>
<name>A0A0A0M8I0_9GAMM</name>
<dbReference type="InterPro" id="IPR037066">
    <property type="entry name" value="Plug_dom_sf"/>
</dbReference>
<dbReference type="InterPro" id="IPR012910">
    <property type="entry name" value="Plug_dom"/>
</dbReference>
<evidence type="ECO:0000256" key="8">
    <source>
        <dbReference type="PROSITE-ProRule" id="PRU01360"/>
    </source>
</evidence>
<dbReference type="eggNOG" id="COG1629">
    <property type="taxonomic scope" value="Bacteria"/>
</dbReference>
<keyword evidence="4 8" id="KW-0812">Transmembrane</keyword>
<dbReference type="eggNOG" id="COG4771">
    <property type="taxonomic scope" value="Bacteria"/>
</dbReference>
<evidence type="ECO:0000256" key="2">
    <source>
        <dbReference type="ARBA" id="ARBA00022448"/>
    </source>
</evidence>
<dbReference type="OrthoDB" id="8727862at2"/>
<dbReference type="InterPro" id="IPR039426">
    <property type="entry name" value="TonB-dep_rcpt-like"/>
</dbReference>
<organism evidence="13 14">
    <name type="scientific">Lysobacter defluvii IMMIB APB-9 = DSM 18482</name>
    <dbReference type="NCBI Taxonomy" id="1385515"/>
    <lineage>
        <taxon>Bacteria</taxon>
        <taxon>Pseudomonadati</taxon>
        <taxon>Pseudomonadota</taxon>
        <taxon>Gammaproteobacteria</taxon>
        <taxon>Lysobacterales</taxon>
        <taxon>Lysobacteraceae</taxon>
        <taxon>Novilysobacter</taxon>
    </lineage>
</organism>
<evidence type="ECO:0000256" key="7">
    <source>
        <dbReference type="ARBA" id="ARBA00023237"/>
    </source>
</evidence>
<gene>
    <name evidence="13" type="ORF">N791_01580</name>
</gene>
<evidence type="ECO:0000256" key="3">
    <source>
        <dbReference type="ARBA" id="ARBA00022452"/>
    </source>
</evidence>
<dbReference type="AlphaFoldDB" id="A0A0A0M8I0"/>
<evidence type="ECO:0000313" key="13">
    <source>
        <dbReference type="EMBL" id="KGO98519.1"/>
    </source>
</evidence>
<feature type="domain" description="TonB-dependent receptor plug" evidence="12">
    <location>
        <begin position="61"/>
        <end position="160"/>
    </location>
</feature>
<dbReference type="STRING" id="1385515.GCA_000423325_00541"/>
<reference evidence="13 14" key="1">
    <citation type="submission" date="2013-08" db="EMBL/GenBank/DDBJ databases">
        <title>Genomic analysis of Lysobacter defluvii.</title>
        <authorList>
            <person name="Wang Q."/>
            <person name="Wang G."/>
        </authorList>
    </citation>
    <scope>NUCLEOTIDE SEQUENCE [LARGE SCALE GENOMIC DNA]</scope>
    <source>
        <strain evidence="13 14">IMMIB APB-9</strain>
    </source>
</reference>
<dbReference type="InterPro" id="IPR000531">
    <property type="entry name" value="Beta-barrel_TonB"/>
</dbReference>
<evidence type="ECO:0000256" key="6">
    <source>
        <dbReference type="ARBA" id="ARBA00023136"/>
    </source>
</evidence>
<proteinExistence type="inferred from homology"/>
<dbReference type="EMBL" id="AVBH01000072">
    <property type="protein sequence ID" value="KGO98519.1"/>
    <property type="molecule type" value="Genomic_DNA"/>
</dbReference>
<accession>A0A0A0M8I0</accession>
<keyword evidence="3 8" id="KW-1134">Transmembrane beta strand</keyword>
<keyword evidence="13" id="KW-0675">Receptor</keyword>
<evidence type="ECO:0000313" key="14">
    <source>
        <dbReference type="Proteomes" id="UP000030003"/>
    </source>
</evidence>
<evidence type="ECO:0000259" key="11">
    <source>
        <dbReference type="Pfam" id="PF00593"/>
    </source>
</evidence>
<dbReference type="GO" id="GO:0009279">
    <property type="term" value="C:cell outer membrane"/>
    <property type="evidence" value="ECO:0007669"/>
    <property type="project" value="UniProtKB-SubCell"/>
</dbReference>
<keyword evidence="7 8" id="KW-0998">Cell outer membrane</keyword>
<dbReference type="InterPro" id="IPR036942">
    <property type="entry name" value="Beta-barrel_TonB_sf"/>
</dbReference>
<sequence>MNPISRTGLFLAITALLAPAAAGAQDAGTTIPTTAQSSAPSATDLDAVSVTGRYIPAPMLSSAQVLSHISREDIEREGASTAAEALNRVPGLSVSQGKYVFVRGLNERYSQALLDGTPLPSPEPLKRVVPLDLFPTNVLDTIEVQKTYSARYPGEFGGGVINLTSAVVPDEPFLELSVGIGGNTETTHKPGLTYYGGGDSDFFGYDDGTRKVRGALGEAMATGNLIVTGPDFSAEQVRAVGRSMVNAPINVLQTKDEMHPDYSYGIDAGTTMDLGGARLGVVATAGLSNSWQTQDGLSQYGEARTGTAEVLGEQQYLSTTNQATVNGLVAANLQWDRHRVGIGTMYVHDTEKEARSSDGYSYQAGQVRRHDTTRWVERELVNTQLTGEHRFGEYDDVGIEWRAAHARAGRDSPYEREIGFFEDQDGFWRHLNNQTAFGEVNERIDSFGIDGSWRLPTERELTLRAGYAWSETERDATSRDFTFIITDTAPFYTGYQRPDYLFSDYNISQGWVELRENTGANGASAYRGGLEVDALYLEAETALTDSLRATVGVRHEDADQWVSPVDLFNGGAALPGTQLQEDYLLPALSVTWILDDNRQVRFAASQTIARPQFRELSPLQYMDLELDRLTIGNPYLVDSELTNLDVRFEQYFEDGGHFSVGAFYKDLDNPIETVVSDDVSFLRQSFVNAPAASLYGVELDYRQYFDHGLSWLGDSRMFLGANYTWSDSETESSSGDQVILYNGTRLPADLVVVDGDRMQGQSEHLANLQLGLEGSNGDQATLLVGHASERISARGTFDANGAQRQPALMHDPGTSVDLVLRKGLPAWGGADLQLTFEARNLLGEEYHEYQELGGGRIDVNRYDLGRSFSVALKASF</sequence>
<comment type="subcellular location">
    <subcellularLocation>
        <location evidence="1 8">Cell outer membrane</location>
        <topology evidence="1 8">Multi-pass membrane protein</topology>
    </subcellularLocation>
</comment>
<dbReference type="RefSeq" id="WP_036137128.1">
    <property type="nucleotide sequence ID" value="NZ_AUHT01000005.1"/>
</dbReference>
<dbReference type="SUPFAM" id="SSF56935">
    <property type="entry name" value="Porins"/>
    <property type="match status" value="1"/>
</dbReference>
<dbReference type="Pfam" id="PF00593">
    <property type="entry name" value="TonB_dep_Rec_b-barrel"/>
    <property type="match status" value="1"/>
</dbReference>
<comment type="similarity">
    <text evidence="8 9">Belongs to the TonB-dependent receptor family.</text>
</comment>
<keyword evidence="2 8" id="KW-0813">Transport</keyword>
<feature type="signal peptide" evidence="10">
    <location>
        <begin position="1"/>
        <end position="24"/>
    </location>
</feature>
<evidence type="ECO:0000256" key="5">
    <source>
        <dbReference type="ARBA" id="ARBA00023077"/>
    </source>
</evidence>
<dbReference type="PROSITE" id="PS52016">
    <property type="entry name" value="TONB_DEPENDENT_REC_3"/>
    <property type="match status" value="1"/>
</dbReference>
<dbReference type="PANTHER" id="PTHR40980:SF5">
    <property type="entry name" value="TONB-DEPENDENT RECEPTOR"/>
    <property type="match status" value="1"/>
</dbReference>
<comment type="caution">
    <text evidence="13">The sequence shown here is derived from an EMBL/GenBank/DDBJ whole genome shotgun (WGS) entry which is preliminary data.</text>
</comment>
<evidence type="ECO:0000256" key="4">
    <source>
        <dbReference type="ARBA" id="ARBA00022692"/>
    </source>
</evidence>
<dbReference type="Gene3D" id="2.170.130.10">
    <property type="entry name" value="TonB-dependent receptor, plug domain"/>
    <property type="match status" value="1"/>
</dbReference>
<protein>
    <submittedName>
        <fullName evidence="13">TonB-dependent receptor</fullName>
    </submittedName>
</protein>
<keyword evidence="5 9" id="KW-0798">TonB box</keyword>
<evidence type="ECO:0000259" key="12">
    <source>
        <dbReference type="Pfam" id="PF07715"/>
    </source>
</evidence>
<keyword evidence="14" id="KW-1185">Reference proteome</keyword>
<feature type="chain" id="PRO_5001966627" evidence="10">
    <location>
        <begin position="25"/>
        <end position="876"/>
    </location>
</feature>